<dbReference type="OrthoDB" id="511972at2"/>
<protein>
    <submittedName>
        <fullName evidence="5">MarR family transcriptional regulator</fullName>
    </submittedName>
</protein>
<dbReference type="EMBL" id="CP032509">
    <property type="protein sequence ID" value="AZN73973.1"/>
    <property type="molecule type" value="Genomic_DNA"/>
</dbReference>
<dbReference type="SUPFAM" id="SSF46785">
    <property type="entry name" value="Winged helix' DNA-binding domain"/>
    <property type="match status" value="1"/>
</dbReference>
<proteinExistence type="predicted"/>
<dbReference type="GO" id="GO:0003677">
    <property type="term" value="F:DNA binding"/>
    <property type="evidence" value="ECO:0007669"/>
    <property type="project" value="UniProtKB-KW"/>
</dbReference>
<feature type="domain" description="HTH marR-type" evidence="4">
    <location>
        <begin position="14"/>
        <end position="146"/>
    </location>
</feature>
<dbReference type="InterPro" id="IPR000835">
    <property type="entry name" value="HTH_MarR-typ"/>
</dbReference>
<dbReference type="PANTHER" id="PTHR42756:SF1">
    <property type="entry name" value="TRANSCRIPTIONAL REPRESSOR OF EMRAB OPERON"/>
    <property type="match status" value="1"/>
</dbReference>
<keyword evidence="2" id="KW-0238">DNA-binding</keyword>
<keyword evidence="6" id="KW-1185">Reference proteome</keyword>
<accession>A0A3S9BAL3</accession>
<dbReference type="InterPro" id="IPR036388">
    <property type="entry name" value="WH-like_DNA-bd_sf"/>
</dbReference>
<organism evidence="5 6">
    <name type="scientific">Georhizobium profundi</name>
    <dbReference type="NCBI Taxonomy" id="2341112"/>
    <lineage>
        <taxon>Bacteria</taxon>
        <taxon>Pseudomonadati</taxon>
        <taxon>Pseudomonadota</taxon>
        <taxon>Alphaproteobacteria</taxon>
        <taxon>Hyphomicrobiales</taxon>
        <taxon>Rhizobiaceae</taxon>
        <taxon>Georhizobium</taxon>
    </lineage>
</organism>
<evidence type="ECO:0000313" key="5">
    <source>
        <dbReference type="EMBL" id="AZN73973.1"/>
    </source>
</evidence>
<dbReference type="PROSITE" id="PS50995">
    <property type="entry name" value="HTH_MARR_2"/>
    <property type="match status" value="1"/>
</dbReference>
<evidence type="ECO:0000259" key="4">
    <source>
        <dbReference type="PROSITE" id="PS50995"/>
    </source>
</evidence>
<dbReference type="Gene3D" id="1.10.10.10">
    <property type="entry name" value="Winged helix-like DNA-binding domain superfamily/Winged helix DNA-binding domain"/>
    <property type="match status" value="1"/>
</dbReference>
<name>A0A3S9BAL3_9HYPH</name>
<dbReference type="GO" id="GO:0003700">
    <property type="term" value="F:DNA-binding transcription factor activity"/>
    <property type="evidence" value="ECO:0007669"/>
    <property type="project" value="InterPro"/>
</dbReference>
<dbReference type="Proteomes" id="UP000268192">
    <property type="component" value="Chromosome"/>
</dbReference>
<evidence type="ECO:0000313" key="6">
    <source>
        <dbReference type="Proteomes" id="UP000268192"/>
    </source>
</evidence>
<evidence type="ECO:0000256" key="1">
    <source>
        <dbReference type="ARBA" id="ARBA00023015"/>
    </source>
</evidence>
<sequence length="154" mass="17530">MTKSRSTGTVLPLETSLGYQIRATHRLFQRYLQGKIEPFGVSLGMWYFLRVLWEEDGLTQRELSQRVGTMEPTTLTALRSMERSGFIRRERNADDGRKINVFLTEEGRALQRKLLPLAREVVEDAASTLTSSDKEAMLGLLAKVQLNLSAKIDR</sequence>
<reference evidence="5 6" key="1">
    <citation type="submission" date="2018-09" db="EMBL/GenBank/DDBJ databases">
        <title>Marinorhizobium profundi gen. nov., sp. nov., isolated from a deep-sea sediment sample from the New Britain Trench and proposal of Marinorhizobiaceae fam. nov. in the order Rhizobiales of the class Alphaproteobacteria.</title>
        <authorList>
            <person name="Cao J."/>
        </authorList>
    </citation>
    <scope>NUCLEOTIDE SEQUENCE [LARGE SCALE GENOMIC DNA]</scope>
    <source>
        <strain evidence="5 6">WS11</strain>
    </source>
</reference>
<dbReference type="PANTHER" id="PTHR42756">
    <property type="entry name" value="TRANSCRIPTIONAL REGULATOR, MARR"/>
    <property type="match status" value="1"/>
</dbReference>
<evidence type="ECO:0000256" key="2">
    <source>
        <dbReference type="ARBA" id="ARBA00023125"/>
    </source>
</evidence>
<dbReference type="Pfam" id="PF01047">
    <property type="entry name" value="MarR"/>
    <property type="match status" value="1"/>
</dbReference>
<keyword evidence="3" id="KW-0804">Transcription</keyword>
<dbReference type="KEGG" id="abaw:D5400_20265"/>
<keyword evidence="1" id="KW-0805">Transcription regulation</keyword>
<dbReference type="AlphaFoldDB" id="A0A3S9BAL3"/>
<evidence type="ECO:0000256" key="3">
    <source>
        <dbReference type="ARBA" id="ARBA00023163"/>
    </source>
</evidence>
<dbReference type="PRINTS" id="PR00598">
    <property type="entry name" value="HTHMARR"/>
</dbReference>
<dbReference type="InterPro" id="IPR036390">
    <property type="entry name" value="WH_DNA-bd_sf"/>
</dbReference>
<dbReference type="SMART" id="SM00347">
    <property type="entry name" value="HTH_MARR"/>
    <property type="match status" value="1"/>
</dbReference>
<gene>
    <name evidence="5" type="ORF">D5400_20265</name>
</gene>